<evidence type="ECO:0000256" key="2">
    <source>
        <dbReference type="ARBA" id="ARBA00004429"/>
    </source>
</evidence>
<comment type="catalytic activity">
    <reaction evidence="12">
        <text>NAD(+) + NADPH + H(+)(in) = NADH + NADP(+) + H(+)(out)</text>
        <dbReference type="Rhea" id="RHEA:47992"/>
        <dbReference type="ChEBI" id="CHEBI:15378"/>
        <dbReference type="ChEBI" id="CHEBI:57540"/>
        <dbReference type="ChEBI" id="CHEBI:57783"/>
        <dbReference type="ChEBI" id="CHEBI:57945"/>
        <dbReference type="ChEBI" id="CHEBI:58349"/>
        <dbReference type="EC" id="7.1.1.1"/>
    </reaction>
</comment>
<evidence type="ECO:0000256" key="10">
    <source>
        <dbReference type="ARBA" id="ARBA00023027"/>
    </source>
</evidence>
<dbReference type="EC" id="7.1.1.1" evidence="3"/>
<evidence type="ECO:0000313" key="16">
    <source>
        <dbReference type="Proteomes" id="UP001151088"/>
    </source>
</evidence>
<evidence type="ECO:0000256" key="6">
    <source>
        <dbReference type="ARBA" id="ARBA00022692"/>
    </source>
</evidence>
<gene>
    <name evidence="15" type="ORF">NVS89_22855</name>
</gene>
<keyword evidence="8" id="KW-1278">Translocase</keyword>
<keyword evidence="10" id="KW-0520">NAD</keyword>
<keyword evidence="4" id="KW-1003">Cell membrane</keyword>
<keyword evidence="6 13" id="KW-0812">Transmembrane</keyword>
<dbReference type="InterPro" id="IPR024605">
    <property type="entry name" value="NADP_transhyd_a_C"/>
</dbReference>
<keyword evidence="9 13" id="KW-1133">Transmembrane helix</keyword>
<evidence type="ECO:0000256" key="1">
    <source>
        <dbReference type="ARBA" id="ARBA00003943"/>
    </source>
</evidence>
<reference evidence="15" key="1">
    <citation type="submission" date="2022-08" db="EMBL/GenBank/DDBJ databases">
        <authorList>
            <person name="Li F."/>
        </authorList>
    </citation>
    <scope>NUCLEOTIDE SEQUENCE</scope>
    <source>
        <strain evidence="15">MQZ15Z-1</strain>
    </source>
</reference>
<accession>A0A9X2PKE9</accession>
<dbReference type="EMBL" id="JANTHZ010000018">
    <property type="protein sequence ID" value="MCS0497928.1"/>
    <property type="molecule type" value="Genomic_DNA"/>
</dbReference>
<sequence length="165" mass="16637">MQLAQNAAGGVSGGAGSDLTAQGALEGARTAAEVARQAAEAAQAYADAAAQHYAEMAGAAAHALSGGAIDPFVFRLSIFVLAVFVGYYVVWSVTPALHTPLMSVTNAISSVIVVGALLAVGVDTVTAGTGWARGFGFLGLILASVNIFGGFLVTSRMLAMYAKKK</sequence>
<organism evidence="15 16">
    <name type="scientific">Ancylobacter mangrovi</name>
    <dbReference type="NCBI Taxonomy" id="2972472"/>
    <lineage>
        <taxon>Bacteria</taxon>
        <taxon>Pseudomonadati</taxon>
        <taxon>Pseudomonadota</taxon>
        <taxon>Alphaproteobacteria</taxon>
        <taxon>Hyphomicrobiales</taxon>
        <taxon>Xanthobacteraceae</taxon>
        <taxon>Ancylobacter</taxon>
    </lineage>
</organism>
<feature type="transmembrane region" description="Helical" evidence="13">
    <location>
        <begin position="134"/>
        <end position="159"/>
    </location>
</feature>
<dbReference type="GO" id="GO:0005886">
    <property type="term" value="C:plasma membrane"/>
    <property type="evidence" value="ECO:0007669"/>
    <property type="project" value="UniProtKB-SubCell"/>
</dbReference>
<evidence type="ECO:0000256" key="8">
    <source>
        <dbReference type="ARBA" id="ARBA00022967"/>
    </source>
</evidence>
<evidence type="ECO:0000256" key="3">
    <source>
        <dbReference type="ARBA" id="ARBA00012943"/>
    </source>
</evidence>
<comment type="caution">
    <text evidence="15">The sequence shown here is derived from an EMBL/GenBank/DDBJ whole genome shotgun (WGS) entry which is preliminary data.</text>
</comment>
<evidence type="ECO:0000256" key="9">
    <source>
        <dbReference type="ARBA" id="ARBA00022989"/>
    </source>
</evidence>
<evidence type="ECO:0000256" key="12">
    <source>
        <dbReference type="ARBA" id="ARBA00048202"/>
    </source>
</evidence>
<feature type="transmembrane region" description="Helical" evidence="13">
    <location>
        <begin position="72"/>
        <end position="91"/>
    </location>
</feature>
<evidence type="ECO:0000259" key="14">
    <source>
        <dbReference type="Pfam" id="PF12769"/>
    </source>
</evidence>
<comment type="subcellular location">
    <subcellularLocation>
        <location evidence="2">Cell inner membrane</location>
        <topology evidence="2">Multi-pass membrane protein</topology>
    </subcellularLocation>
</comment>
<dbReference type="Pfam" id="PF12769">
    <property type="entry name" value="PNTB_4TM"/>
    <property type="match status" value="1"/>
</dbReference>
<evidence type="ECO:0000256" key="7">
    <source>
        <dbReference type="ARBA" id="ARBA00022857"/>
    </source>
</evidence>
<name>A0A9X2PKE9_9HYPH</name>
<comment type="function">
    <text evidence="1">The transhydrogenation between NADH and NADP is coupled to respiration and ATP hydrolysis and functions as a proton pump across the membrane.</text>
</comment>
<evidence type="ECO:0000313" key="15">
    <source>
        <dbReference type="EMBL" id="MCS0497928.1"/>
    </source>
</evidence>
<dbReference type="Proteomes" id="UP001151088">
    <property type="component" value="Unassembled WGS sequence"/>
</dbReference>
<dbReference type="RefSeq" id="WP_258735091.1">
    <property type="nucleotide sequence ID" value="NZ_JANTHZ010000018.1"/>
</dbReference>
<keyword evidence="5" id="KW-0997">Cell inner membrane</keyword>
<dbReference type="PANTHER" id="PTHR10160">
    <property type="entry name" value="NAD(P) TRANSHYDROGENASE"/>
    <property type="match status" value="1"/>
</dbReference>
<protein>
    <recommendedName>
        <fullName evidence="3">proton-translocating NAD(P)(+) transhydrogenase</fullName>
        <ecNumber evidence="3">7.1.1.1</ecNumber>
    </recommendedName>
</protein>
<dbReference type="GO" id="GO:0006740">
    <property type="term" value="P:NADPH regeneration"/>
    <property type="evidence" value="ECO:0007669"/>
    <property type="project" value="TreeGrafter"/>
</dbReference>
<dbReference type="PANTHER" id="PTHR10160:SF19">
    <property type="entry name" value="PROTON-TRANSLOCATING NAD(P)(+) TRANSHYDROGENASE"/>
    <property type="match status" value="1"/>
</dbReference>
<dbReference type="GO" id="GO:0008750">
    <property type="term" value="F:proton-translocating NAD(P)+ transhydrogenase activity"/>
    <property type="evidence" value="ECO:0007669"/>
    <property type="project" value="UniProtKB-EC"/>
</dbReference>
<dbReference type="GO" id="GO:0050661">
    <property type="term" value="F:NADP binding"/>
    <property type="evidence" value="ECO:0007669"/>
    <property type="project" value="TreeGrafter"/>
</dbReference>
<evidence type="ECO:0000256" key="11">
    <source>
        <dbReference type="ARBA" id="ARBA00023136"/>
    </source>
</evidence>
<feature type="transmembrane region" description="Helical" evidence="13">
    <location>
        <begin position="103"/>
        <end position="122"/>
    </location>
</feature>
<evidence type="ECO:0000256" key="5">
    <source>
        <dbReference type="ARBA" id="ARBA00022519"/>
    </source>
</evidence>
<dbReference type="AlphaFoldDB" id="A0A9X2PKE9"/>
<proteinExistence type="predicted"/>
<keyword evidence="11 13" id="KW-0472">Membrane</keyword>
<evidence type="ECO:0000256" key="13">
    <source>
        <dbReference type="SAM" id="Phobius"/>
    </source>
</evidence>
<evidence type="ECO:0000256" key="4">
    <source>
        <dbReference type="ARBA" id="ARBA00022475"/>
    </source>
</evidence>
<keyword evidence="16" id="KW-1185">Reference proteome</keyword>
<feature type="domain" description="NAD(P) transhydrogenase alpha subunit C-terminal" evidence="14">
    <location>
        <begin position="76"/>
        <end position="163"/>
    </location>
</feature>
<keyword evidence="7" id="KW-0521">NADP</keyword>